<feature type="compositionally biased region" description="Low complexity" evidence="2">
    <location>
        <begin position="77"/>
        <end position="97"/>
    </location>
</feature>
<protein>
    <submittedName>
        <fullName evidence="3">Uncharacterized protein</fullName>
    </submittedName>
</protein>
<keyword evidence="4" id="KW-1185">Reference proteome</keyword>
<feature type="coiled-coil region" evidence="1">
    <location>
        <begin position="136"/>
        <end position="170"/>
    </location>
</feature>
<dbReference type="Proteomes" id="UP001482620">
    <property type="component" value="Unassembled WGS sequence"/>
</dbReference>
<organism evidence="3 4">
    <name type="scientific">Ilyodon furcidens</name>
    <name type="common">goldbreast splitfin</name>
    <dbReference type="NCBI Taxonomy" id="33524"/>
    <lineage>
        <taxon>Eukaryota</taxon>
        <taxon>Metazoa</taxon>
        <taxon>Chordata</taxon>
        <taxon>Craniata</taxon>
        <taxon>Vertebrata</taxon>
        <taxon>Euteleostomi</taxon>
        <taxon>Actinopterygii</taxon>
        <taxon>Neopterygii</taxon>
        <taxon>Teleostei</taxon>
        <taxon>Neoteleostei</taxon>
        <taxon>Acanthomorphata</taxon>
        <taxon>Ovalentaria</taxon>
        <taxon>Atherinomorphae</taxon>
        <taxon>Cyprinodontiformes</taxon>
        <taxon>Goodeidae</taxon>
        <taxon>Ilyodon</taxon>
    </lineage>
</organism>
<evidence type="ECO:0000313" key="4">
    <source>
        <dbReference type="Proteomes" id="UP001482620"/>
    </source>
</evidence>
<sequence length="173" mass="19012">MDEAERQKKLEAGRAKLASFRKKRAKSDGARAAKKTQKGKGQTVSKNDCSTQDRWVEPPLPPASATGLEGRTGSEGGSNSEKSENQQNDQQEDQCSSPERSFSPVEDLIEEELAALTGKEQLKLLQQAVEKRNEIISKLSHNLQEALASKDQVQLEAQSLAGQIQALQKQLQQ</sequence>
<feature type="non-terminal residue" evidence="3">
    <location>
        <position position="173"/>
    </location>
</feature>
<comment type="caution">
    <text evidence="3">The sequence shown here is derived from an EMBL/GenBank/DDBJ whole genome shotgun (WGS) entry which is preliminary data.</text>
</comment>
<reference evidence="3 4" key="1">
    <citation type="submission" date="2021-06" db="EMBL/GenBank/DDBJ databases">
        <authorList>
            <person name="Palmer J.M."/>
        </authorList>
    </citation>
    <scope>NUCLEOTIDE SEQUENCE [LARGE SCALE GENOMIC DNA]</scope>
    <source>
        <strain evidence="4">if_2019</strain>
        <tissue evidence="3">Muscle</tissue>
    </source>
</reference>
<evidence type="ECO:0000313" key="3">
    <source>
        <dbReference type="EMBL" id="MEQ2253305.1"/>
    </source>
</evidence>
<proteinExistence type="predicted"/>
<feature type="compositionally biased region" description="Basic and acidic residues" evidence="2">
    <location>
        <begin position="1"/>
        <end position="14"/>
    </location>
</feature>
<feature type="compositionally biased region" description="Polar residues" evidence="2">
    <location>
        <begin position="39"/>
        <end position="53"/>
    </location>
</feature>
<keyword evidence="1" id="KW-0175">Coiled coil</keyword>
<evidence type="ECO:0000256" key="1">
    <source>
        <dbReference type="SAM" id="Coils"/>
    </source>
</evidence>
<dbReference type="EMBL" id="JAHRIQ010097306">
    <property type="protein sequence ID" value="MEQ2253305.1"/>
    <property type="molecule type" value="Genomic_DNA"/>
</dbReference>
<accession>A0ABV0V7H9</accession>
<feature type="region of interest" description="Disordered" evidence="2">
    <location>
        <begin position="1"/>
        <end position="107"/>
    </location>
</feature>
<name>A0ABV0V7H9_9TELE</name>
<evidence type="ECO:0000256" key="2">
    <source>
        <dbReference type="SAM" id="MobiDB-lite"/>
    </source>
</evidence>
<gene>
    <name evidence="3" type="ORF">ILYODFUR_030726</name>
</gene>